<keyword evidence="3" id="KW-1003">Cell membrane</keyword>
<evidence type="ECO:0000256" key="1">
    <source>
        <dbReference type="ARBA" id="ARBA00004651"/>
    </source>
</evidence>
<comment type="similarity">
    <text evidence="7">Belongs to the binding-protein-dependent transport system permease family.</text>
</comment>
<dbReference type="Proteomes" id="UP000014155">
    <property type="component" value="Unassembled WGS sequence"/>
</dbReference>
<comment type="caution">
    <text evidence="9">The sequence shown here is derived from an EMBL/GenBank/DDBJ whole genome shotgun (WGS) entry which is preliminary data.</text>
</comment>
<organism evidence="9 10">
    <name type="scientific">Ruminiclostridium cellobioparum subsp. termitidis CT1112</name>
    <dbReference type="NCBI Taxonomy" id="1195236"/>
    <lineage>
        <taxon>Bacteria</taxon>
        <taxon>Bacillati</taxon>
        <taxon>Bacillota</taxon>
        <taxon>Clostridia</taxon>
        <taxon>Eubacteriales</taxon>
        <taxon>Oscillospiraceae</taxon>
        <taxon>Ruminiclostridium</taxon>
    </lineage>
</organism>
<evidence type="ECO:0000313" key="9">
    <source>
        <dbReference type="EMBL" id="EMS69708.1"/>
    </source>
</evidence>
<evidence type="ECO:0000256" key="3">
    <source>
        <dbReference type="ARBA" id="ARBA00022475"/>
    </source>
</evidence>
<reference evidence="9 10" key="1">
    <citation type="journal article" date="2013" name="Genome Announc.">
        <title>Draft Genome Sequence of the Cellulolytic, Mesophilic, Anaerobic Bacterium Clostridium termitidis Strain CT1112 (DSM 5398).</title>
        <authorList>
            <person name="Lal S."/>
            <person name="Ramachandran U."/>
            <person name="Zhang X."/>
            <person name="Munir R."/>
            <person name="Sparling R."/>
            <person name="Levin D.B."/>
        </authorList>
    </citation>
    <scope>NUCLEOTIDE SEQUENCE [LARGE SCALE GENOMIC DNA]</scope>
    <source>
        <strain evidence="9 10">CT1112</strain>
    </source>
</reference>
<keyword evidence="6 7" id="KW-0472">Membrane</keyword>
<dbReference type="GO" id="GO:0055085">
    <property type="term" value="P:transmembrane transport"/>
    <property type="evidence" value="ECO:0007669"/>
    <property type="project" value="InterPro"/>
</dbReference>
<dbReference type="SUPFAM" id="SSF161098">
    <property type="entry name" value="MetI-like"/>
    <property type="match status" value="1"/>
</dbReference>
<evidence type="ECO:0000259" key="8">
    <source>
        <dbReference type="PROSITE" id="PS50928"/>
    </source>
</evidence>
<accession>S0FMI7</accession>
<keyword evidence="4 7" id="KW-0812">Transmembrane</keyword>
<feature type="transmembrane region" description="Helical" evidence="7">
    <location>
        <begin position="108"/>
        <end position="127"/>
    </location>
</feature>
<evidence type="ECO:0000256" key="2">
    <source>
        <dbReference type="ARBA" id="ARBA00022448"/>
    </source>
</evidence>
<dbReference type="RefSeq" id="WP_004630025.1">
    <property type="nucleotide sequence ID" value="NZ_AORV01000065.1"/>
</dbReference>
<evidence type="ECO:0000313" key="10">
    <source>
        <dbReference type="Proteomes" id="UP000014155"/>
    </source>
</evidence>
<dbReference type="InterPro" id="IPR000515">
    <property type="entry name" value="MetI-like"/>
</dbReference>
<dbReference type="InterPro" id="IPR035906">
    <property type="entry name" value="MetI-like_sf"/>
</dbReference>
<evidence type="ECO:0000256" key="4">
    <source>
        <dbReference type="ARBA" id="ARBA00022692"/>
    </source>
</evidence>
<dbReference type="PANTHER" id="PTHR43744">
    <property type="entry name" value="ABC TRANSPORTER PERMEASE PROTEIN MG189-RELATED-RELATED"/>
    <property type="match status" value="1"/>
</dbReference>
<protein>
    <submittedName>
        <fullName evidence="9">ABC-type sugar transport system, permease component</fullName>
    </submittedName>
</protein>
<keyword evidence="5 7" id="KW-1133">Transmembrane helix</keyword>
<sequence>MKKSKAEIIGMIINGVALFLIAFITIYPFWHVLMYSISDSQRASAGGLFFLPKGLDITGYELVLKQPQLYNAYWNTIARTAVGTLLSVILTAMLAYPLSLSRLKGRKFLCIAIFFTMLFNGGMIPTYLLVNDLHMIDTFWALVIPNAMSAYNLFIMRNYFQSIPASLEESARIDGANPITVLFRIILPISTPTLAAVGMFYGVSNWNAYLDGVLYINNNSLQILQVYLRNLFSSAGSGAVLSGIQGISDAARVTEETLKMVTISVSVIPILIVYPYLQKYYTTGITTGAVKG</sequence>
<feature type="transmembrane region" description="Helical" evidence="7">
    <location>
        <begin position="139"/>
        <end position="160"/>
    </location>
</feature>
<dbReference type="Gene3D" id="1.10.3720.10">
    <property type="entry name" value="MetI-like"/>
    <property type="match status" value="1"/>
</dbReference>
<keyword evidence="2 7" id="KW-0813">Transport</keyword>
<name>S0FMI7_RUMCE</name>
<proteinExistence type="inferred from homology"/>
<dbReference type="PROSITE" id="PS50928">
    <property type="entry name" value="ABC_TM1"/>
    <property type="match status" value="1"/>
</dbReference>
<feature type="transmembrane region" description="Helical" evidence="7">
    <location>
        <begin position="72"/>
        <end position="96"/>
    </location>
</feature>
<dbReference type="PANTHER" id="PTHR43744:SF9">
    <property type="entry name" value="POLYGALACTURONAN_RHAMNOGALACTURONAN TRANSPORT SYSTEM PERMEASE PROTEIN YTCP"/>
    <property type="match status" value="1"/>
</dbReference>
<evidence type="ECO:0000256" key="5">
    <source>
        <dbReference type="ARBA" id="ARBA00022989"/>
    </source>
</evidence>
<keyword evidence="9" id="KW-0762">Sugar transport</keyword>
<keyword evidence="10" id="KW-1185">Reference proteome</keyword>
<dbReference type="eggNOG" id="COG0395">
    <property type="taxonomic scope" value="Bacteria"/>
</dbReference>
<feature type="transmembrane region" description="Helical" evidence="7">
    <location>
        <begin position="181"/>
        <end position="203"/>
    </location>
</feature>
<dbReference type="Pfam" id="PF00528">
    <property type="entry name" value="BPD_transp_1"/>
    <property type="match status" value="1"/>
</dbReference>
<dbReference type="STRING" id="1195236.CTER_4736"/>
<feature type="transmembrane region" description="Helical" evidence="7">
    <location>
        <begin position="12"/>
        <end position="30"/>
    </location>
</feature>
<dbReference type="EMBL" id="AORV01000065">
    <property type="protein sequence ID" value="EMS69708.1"/>
    <property type="molecule type" value="Genomic_DNA"/>
</dbReference>
<feature type="domain" description="ABC transmembrane type-1" evidence="8">
    <location>
        <begin position="73"/>
        <end position="271"/>
    </location>
</feature>
<evidence type="ECO:0000256" key="7">
    <source>
        <dbReference type="RuleBase" id="RU363032"/>
    </source>
</evidence>
<feature type="transmembrane region" description="Helical" evidence="7">
    <location>
        <begin position="258"/>
        <end position="277"/>
    </location>
</feature>
<evidence type="ECO:0000256" key="6">
    <source>
        <dbReference type="ARBA" id="ARBA00023136"/>
    </source>
</evidence>
<dbReference type="PATRIC" id="fig|1195236.3.peg.4921"/>
<gene>
    <name evidence="9" type="ORF">CTER_4736</name>
</gene>
<dbReference type="CDD" id="cd06261">
    <property type="entry name" value="TM_PBP2"/>
    <property type="match status" value="1"/>
</dbReference>
<dbReference type="AlphaFoldDB" id="S0FMI7"/>
<comment type="subcellular location">
    <subcellularLocation>
        <location evidence="1 7">Cell membrane</location>
        <topology evidence="1 7">Multi-pass membrane protein</topology>
    </subcellularLocation>
</comment>
<dbReference type="GO" id="GO:0005886">
    <property type="term" value="C:plasma membrane"/>
    <property type="evidence" value="ECO:0007669"/>
    <property type="project" value="UniProtKB-SubCell"/>
</dbReference>